<evidence type="ECO:0000256" key="1">
    <source>
        <dbReference type="ARBA" id="ARBA00004417"/>
    </source>
</evidence>
<dbReference type="PANTHER" id="PTHR43776:SF7">
    <property type="entry name" value="D,D-DIPEPTIDE TRANSPORT ATP-BINDING PROTEIN DDPF-RELATED"/>
    <property type="match status" value="1"/>
</dbReference>
<dbReference type="OrthoDB" id="9802264at2"/>
<evidence type="ECO:0000256" key="2">
    <source>
        <dbReference type="ARBA" id="ARBA00005417"/>
    </source>
</evidence>
<evidence type="ECO:0000313" key="8">
    <source>
        <dbReference type="Proteomes" id="UP000035444"/>
    </source>
</evidence>
<evidence type="ECO:0000259" key="6">
    <source>
        <dbReference type="PROSITE" id="PS50893"/>
    </source>
</evidence>
<name>A0A0H2MSB7_9PROT</name>
<dbReference type="Proteomes" id="UP000035444">
    <property type="component" value="Unassembled WGS sequence"/>
</dbReference>
<dbReference type="PATRIC" id="fig|1489064.4.peg.317"/>
<evidence type="ECO:0000256" key="5">
    <source>
        <dbReference type="ARBA" id="ARBA00022840"/>
    </source>
</evidence>
<keyword evidence="8" id="KW-1185">Reference proteome</keyword>
<dbReference type="PANTHER" id="PTHR43776">
    <property type="entry name" value="TRANSPORT ATP-BINDING PROTEIN"/>
    <property type="match status" value="1"/>
</dbReference>
<dbReference type="PROSITE" id="PS50893">
    <property type="entry name" value="ABC_TRANSPORTER_2"/>
    <property type="match status" value="1"/>
</dbReference>
<dbReference type="CDD" id="cd03257">
    <property type="entry name" value="ABC_NikE_OppD_transporters"/>
    <property type="match status" value="1"/>
</dbReference>
<keyword evidence="3" id="KW-0813">Transport</keyword>
<dbReference type="InterPro" id="IPR027417">
    <property type="entry name" value="P-loop_NTPase"/>
</dbReference>
<keyword evidence="4" id="KW-0547">Nucleotide-binding</keyword>
<dbReference type="GO" id="GO:0005886">
    <property type="term" value="C:plasma membrane"/>
    <property type="evidence" value="ECO:0007669"/>
    <property type="project" value="UniProtKB-SubCell"/>
</dbReference>
<dbReference type="Gene3D" id="3.40.50.300">
    <property type="entry name" value="P-loop containing nucleotide triphosphate hydrolases"/>
    <property type="match status" value="1"/>
</dbReference>
<evidence type="ECO:0000313" key="7">
    <source>
        <dbReference type="EMBL" id="KLN59515.1"/>
    </source>
</evidence>
<dbReference type="RefSeq" id="WP_047765365.1">
    <property type="nucleotide sequence ID" value="NZ_LAQL01000013.1"/>
</dbReference>
<dbReference type="STRING" id="1489064.WH96_16665"/>
<gene>
    <name evidence="7" type="ORF">WH96_16665</name>
</gene>
<dbReference type="PROSITE" id="PS00211">
    <property type="entry name" value="ABC_TRANSPORTER_1"/>
    <property type="match status" value="1"/>
</dbReference>
<dbReference type="InterPro" id="IPR003593">
    <property type="entry name" value="AAA+_ATPase"/>
</dbReference>
<dbReference type="Pfam" id="PF00005">
    <property type="entry name" value="ABC_tran"/>
    <property type="match status" value="1"/>
</dbReference>
<dbReference type="GO" id="GO:0005524">
    <property type="term" value="F:ATP binding"/>
    <property type="evidence" value="ECO:0007669"/>
    <property type="project" value="UniProtKB-KW"/>
</dbReference>
<dbReference type="SUPFAM" id="SSF52540">
    <property type="entry name" value="P-loop containing nucleoside triphosphate hydrolases"/>
    <property type="match status" value="1"/>
</dbReference>
<organism evidence="7 8">
    <name type="scientific">Kiloniella spongiae</name>
    <dbReference type="NCBI Taxonomy" id="1489064"/>
    <lineage>
        <taxon>Bacteria</taxon>
        <taxon>Pseudomonadati</taxon>
        <taxon>Pseudomonadota</taxon>
        <taxon>Alphaproteobacteria</taxon>
        <taxon>Rhodospirillales</taxon>
        <taxon>Kiloniellaceae</taxon>
        <taxon>Kiloniella</taxon>
    </lineage>
</organism>
<dbReference type="SMART" id="SM00382">
    <property type="entry name" value="AAA"/>
    <property type="match status" value="1"/>
</dbReference>
<evidence type="ECO:0000256" key="4">
    <source>
        <dbReference type="ARBA" id="ARBA00022741"/>
    </source>
</evidence>
<sequence length="333" mass="36729">MTENTSLLHVTNLSHQFKIDPSIFDVILRRPSRYVKVLNGIDLNLARGETLGVVGESGCGKSTLARCLVGLYPLQNGEILFNNQNVSHKTRAEQRDYNRRVQMMFQDPYSSLNPRMTVGQVLHEALSVHKMRSETEIPERINELLDLVSLPRDAADKLPHQFSGGQRQRIAIARALSVEPEILIADELVSALDVSVQAQVVNLLLDLQERLGLTILFVAHDLRLVRHVSHRVAVIYLGSIVEIGSSDSLFANPIHPYSRALLNAAPSIDPDKKNTTAPLTGELPSPLNIPSGCAFHGRCPHATEICKKSKPELKALDGHGEIACHHAKELALS</sequence>
<feature type="domain" description="ABC transporter" evidence="6">
    <location>
        <begin position="8"/>
        <end position="262"/>
    </location>
</feature>
<dbReference type="GO" id="GO:0015833">
    <property type="term" value="P:peptide transport"/>
    <property type="evidence" value="ECO:0007669"/>
    <property type="project" value="InterPro"/>
</dbReference>
<keyword evidence="5 7" id="KW-0067">ATP-binding</keyword>
<dbReference type="InterPro" id="IPR017871">
    <property type="entry name" value="ABC_transporter-like_CS"/>
</dbReference>
<proteinExistence type="inferred from homology"/>
<dbReference type="GO" id="GO:0016887">
    <property type="term" value="F:ATP hydrolysis activity"/>
    <property type="evidence" value="ECO:0007669"/>
    <property type="project" value="InterPro"/>
</dbReference>
<dbReference type="Pfam" id="PF08352">
    <property type="entry name" value="oligo_HPY"/>
    <property type="match status" value="1"/>
</dbReference>
<accession>A0A0H2MSB7</accession>
<dbReference type="EMBL" id="LAQL01000013">
    <property type="protein sequence ID" value="KLN59515.1"/>
    <property type="molecule type" value="Genomic_DNA"/>
</dbReference>
<dbReference type="AlphaFoldDB" id="A0A0H2MSB7"/>
<evidence type="ECO:0000256" key="3">
    <source>
        <dbReference type="ARBA" id="ARBA00022448"/>
    </source>
</evidence>
<comment type="subcellular location">
    <subcellularLocation>
        <location evidence="1">Cell inner membrane</location>
        <topology evidence="1">Peripheral membrane protein</topology>
    </subcellularLocation>
</comment>
<reference evidence="7 8" key="1">
    <citation type="submission" date="2015-03" db="EMBL/GenBank/DDBJ databases">
        <title>Genome Sequence of Kiloniella spongiae MEBiC09566, isolated from a marine sponge.</title>
        <authorList>
            <person name="Shao Z."/>
            <person name="Wang L."/>
            <person name="Li X."/>
        </authorList>
    </citation>
    <scope>NUCLEOTIDE SEQUENCE [LARGE SCALE GENOMIC DNA]</scope>
    <source>
        <strain evidence="7 8">MEBiC09566</strain>
    </source>
</reference>
<dbReference type="FunFam" id="3.40.50.300:FF:000016">
    <property type="entry name" value="Oligopeptide ABC transporter ATP-binding component"/>
    <property type="match status" value="1"/>
</dbReference>
<dbReference type="InterPro" id="IPR050319">
    <property type="entry name" value="ABC_transp_ATP-bind"/>
</dbReference>
<comment type="similarity">
    <text evidence="2">Belongs to the ABC transporter superfamily.</text>
</comment>
<dbReference type="NCBIfam" id="TIGR01727">
    <property type="entry name" value="oligo_HPY"/>
    <property type="match status" value="1"/>
</dbReference>
<protein>
    <submittedName>
        <fullName evidence="7">Peptide ABC transporter ATP-binding protein</fullName>
    </submittedName>
</protein>
<dbReference type="GO" id="GO:0055085">
    <property type="term" value="P:transmembrane transport"/>
    <property type="evidence" value="ECO:0007669"/>
    <property type="project" value="UniProtKB-ARBA"/>
</dbReference>
<dbReference type="InterPro" id="IPR003439">
    <property type="entry name" value="ABC_transporter-like_ATP-bd"/>
</dbReference>
<dbReference type="InterPro" id="IPR013563">
    <property type="entry name" value="Oligopep_ABC_C"/>
</dbReference>
<comment type="caution">
    <text evidence="7">The sequence shown here is derived from an EMBL/GenBank/DDBJ whole genome shotgun (WGS) entry which is preliminary data.</text>
</comment>